<dbReference type="InterPro" id="IPR051906">
    <property type="entry name" value="TolC-like"/>
</dbReference>
<evidence type="ECO:0000256" key="8">
    <source>
        <dbReference type="SAM" id="Coils"/>
    </source>
</evidence>
<evidence type="ECO:0000256" key="6">
    <source>
        <dbReference type="ARBA" id="ARBA00023136"/>
    </source>
</evidence>
<feature type="chain" id="PRO_5041453578" evidence="9">
    <location>
        <begin position="20"/>
        <end position="460"/>
    </location>
</feature>
<evidence type="ECO:0000256" key="1">
    <source>
        <dbReference type="ARBA" id="ARBA00004442"/>
    </source>
</evidence>
<accession>A0AA49JJ06</accession>
<dbReference type="GO" id="GO:0015288">
    <property type="term" value="F:porin activity"/>
    <property type="evidence" value="ECO:0007669"/>
    <property type="project" value="TreeGrafter"/>
</dbReference>
<evidence type="ECO:0000256" key="2">
    <source>
        <dbReference type="ARBA" id="ARBA00007613"/>
    </source>
</evidence>
<feature type="coiled-coil region" evidence="8">
    <location>
        <begin position="136"/>
        <end position="163"/>
    </location>
</feature>
<keyword evidence="6" id="KW-0472">Membrane</keyword>
<evidence type="ECO:0000256" key="9">
    <source>
        <dbReference type="SAM" id="SignalP"/>
    </source>
</evidence>
<dbReference type="PANTHER" id="PTHR30026">
    <property type="entry name" value="OUTER MEMBRANE PROTEIN TOLC"/>
    <property type="match status" value="1"/>
</dbReference>
<evidence type="ECO:0000256" key="5">
    <source>
        <dbReference type="ARBA" id="ARBA00022692"/>
    </source>
</evidence>
<name>A0AA49JJ06_9BACT</name>
<comment type="subcellular location">
    <subcellularLocation>
        <location evidence="1">Cell outer membrane</location>
    </subcellularLocation>
</comment>
<dbReference type="Pfam" id="PF02321">
    <property type="entry name" value="OEP"/>
    <property type="match status" value="1"/>
</dbReference>
<dbReference type="EMBL" id="CP120682">
    <property type="protein sequence ID" value="WKN37812.1"/>
    <property type="molecule type" value="Genomic_DNA"/>
</dbReference>
<dbReference type="InterPro" id="IPR003423">
    <property type="entry name" value="OMP_efflux"/>
</dbReference>
<keyword evidence="8" id="KW-0175">Coiled coil</keyword>
<evidence type="ECO:0000256" key="7">
    <source>
        <dbReference type="ARBA" id="ARBA00023237"/>
    </source>
</evidence>
<dbReference type="SUPFAM" id="SSF56954">
    <property type="entry name" value="Outer membrane efflux proteins (OEP)"/>
    <property type="match status" value="1"/>
</dbReference>
<feature type="coiled-coil region" evidence="8">
    <location>
        <begin position="350"/>
        <end position="381"/>
    </location>
</feature>
<dbReference type="AlphaFoldDB" id="A0AA49JJ06"/>
<dbReference type="PANTHER" id="PTHR30026:SF20">
    <property type="entry name" value="OUTER MEMBRANE PROTEIN TOLC"/>
    <property type="match status" value="1"/>
</dbReference>
<protein>
    <submittedName>
        <fullName evidence="10">TolC family protein</fullName>
    </submittedName>
</protein>
<dbReference type="Gene3D" id="1.20.1600.10">
    <property type="entry name" value="Outer membrane efflux proteins (OEP)"/>
    <property type="match status" value="1"/>
</dbReference>
<dbReference type="GO" id="GO:0009279">
    <property type="term" value="C:cell outer membrane"/>
    <property type="evidence" value="ECO:0007669"/>
    <property type="project" value="UniProtKB-SubCell"/>
</dbReference>
<proteinExistence type="inferred from homology"/>
<sequence length="460" mass="52722">MTRFTLTILFSWVTTLSFAQPTLTEPSLLDAYVAEGLKNNLQLLQENLSVDQRWTDIQEARGQFLPALSFQADYTLAGGGRTIAFPVGDLLNPVYNSLNQLTGSSDFPANLENENVQFLPNNFHDTKLRLTQPIFNTDLYHNLNIKENELAAQEAQREAFKNQLVKDIKIAYYNYRQSEQVASILDQSEIVLKEVLRVNQKLVENQKATKEVVYRSEFELSQLVQQQAEAKRSVQAARNYFNFLLHRPLATLIETDEVTTQQSSTLPLDTLQTQQALLHRQEIRQLKSSQEATQEALKLHQHRSIPTVSAVLDAGYQGFGYEFNDNQDYWLAAFSLKWDLFTGFQNRARRQRFSLQGQQLEQQLEALEQQIQLEVSDQQQQLQAAYIAWEASQKGVRSAEQNFTLVNKKYQQQQATLLELLDARTTLTRSQLQTTVSQFDYLKKTAQLESSLGIAINNVQ</sequence>
<dbReference type="GO" id="GO:1990281">
    <property type="term" value="C:efflux pump complex"/>
    <property type="evidence" value="ECO:0007669"/>
    <property type="project" value="TreeGrafter"/>
</dbReference>
<dbReference type="GO" id="GO:0015562">
    <property type="term" value="F:efflux transmembrane transporter activity"/>
    <property type="evidence" value="ECO:0007669"/>
    <property type="project" value="InterPro"/>
</dbReference>
<organism evidence="10">
    <name type="scientific">Roseihalotalea indica</name>
    <dbReference type="NCBI Taxonomy" id="2867963"/>
    <lineage>
        <taxon>Bacteria</taxon>
        <taxon>Pseudomonadati</taxon>
        <taxon>Bacteroidota</taxon>
        <taxon>Cytophagia</taxon>
        <taxon>Cytophagales</taxon>
        <taxon>Catalimonadaceae</taxon>
        <taxon>Roseihalotalea</taxon>
    </lineage>
</organism>
<keyword evidence="3" id="KW-0813">Transport</keyword>
<evidence type="ECO:0000313" key="10">
    <source>
        <dbReference type="EMBL" id="WKN37812.1"/>
    </source>
</evidence>
<keyword evidence="4" id="KW-1134">Transmembrane beta strand</keyword>
<keyword evidence="9" id="KW-0732">Signal</keyword>
<feature type="signal peptide" evidence="9">
    <location>
        <begin position="1"/>
        <end position="19"/>
    </location>
</feature>
<reference evidence="10" key="2">
    <citation type="journal article" date="2024" name="Antonie Van Leeuwenhoek">
        <title>Roseihalotalea indica gen. nov., sp. nov., a halophilic Bacteroidetes from mesopelagic Southwest Indian Ocean with higher carbohydrate metabolic potential.</title>
        <authorList>
            <person name="Chen B."/>
            <person name="Zhang M."/>
            <person name="Lin D."/>
            <person name="Ye J."/>
            <person name="Tang K."/>
        </authorList>
    </citation>
    <scope>NUCLEOTIDE SEQUENCE</scope>
    <source>
        <strain evidence="10">TK19036</strain>
    </source>
</reference>
<keyword evidence="5" id="KW-0812">Transmembrane</keyword>
<evidence type="ECO:0000256" key="3">
    <source>
        <dbReference type="ARBA" id="ARBA00022448"/>
    </source>
</evidence>
<gene>
    <name evidence="10" type="ORF">K4G66_03700</name>
</gene>
<reference evidence="10" key="1">
    <citation type="journal article" date="2023" name="Comput. Struct. Biotechnol. J.">
        <title>Discovery of a novel marine Bacteroidetes with a rich repertoire of carbohydrate-active enzymes.</title>
        <authorList>
            <person name="Chen B."/>
            <person name="Liu G."/>
            <person name="Chen Q."/>
            <person name="Wang H."/>
            <person name="Liu L."/>
            <person name="Tang K."/>
        </authorList>
    </citation>
    <scope>NUCLEOTIDE SEQUENCE</scope>
    <source>
        <strain evidence="10">TK19036</strain>
    </source>
</reference>
<comment type="similarity">
    <text evidence="2">Belongs to the outer membrane factor (OMF) (TC 1.B.17) family.</text>
</comment>
<keyword evidence="7" id="KW-0998">Cell outer membrane</keyword>
<evidence type="ECO:0000256" key="4">
    <source>
        <dbReference type="ARBA" id="ARBA00022452"/>
    </source>
</evidence>